<feature type="transmembrane region" description="Helical" evidence="7">
    <location>
        <begin position="114"/>
        <end position="133"/>
    </location>
</feature>
<gene>
    <name evidence="9" type="ORF">FD14_GL001005</name>
</gene>
<keyword evidence="6 7" id="KW-0472">Membrane</keyword>
<evidence type="ECO:0000256" key="7">
    <source>
        <dbReference type="SAM" id="Phobius"/>
    </source>
</evidence>
<evidence type="ECO:0000256" key="1">
    <source>
        <dbReference type="ARBA" id="ARBA00004651"/>
    </source>
</evidence>
<feature type="domain" description="Acyltransferase 3" evidence="8">
    <location>
        <begin position="1"/>
        <end position="341"/>
    </location>
</feature>
<evidence type="ECO:0000256" key="5">
    <source>
        <dbReference type="ARBA" id="ARBA00022989"/>
    </source>
</evidence>
<dbReference type="PANTHER" id="PTHR40074">
    <property type="entry name" value="O-ACETYLTRANSFERASE WECH"/>
    <property type="match status" value="1"/>
</dbReference>
<feature type="transmembrane region" description="Helical" evidence="7">
    <location>
        <begin position="184"/>
        <end position="201"/>
    </location>
</feature>
<comment type="subcellular location">
    <subcellularLocation>
        <location evidence="1">Cell membrane</location>
        <topology evidence="1">Multi-pass membrane protein</topology>
    </subcellularLocation>
</comment>
<sequence>MRLFFICGVLFNHTINVFTDAMTSNTDLPYYTVRSIRMMFHYTRMGFLFMSGLVLMMNYYNRHDWPTFFKKRYKGSIWNFILLAIATLNSATTLDVSKFSLQYLSYVIHGNQSYMYFMLIVMQLYLLFPAIVWLFKRWPDHHNRILAISFATQLVLMITIKYYLQGLDTSSWLYWFKNYSINVFSYQFYFIAGAYMSLHHAEVYQLIKRHIKAIATVTLSLSLGTIVYYRIWNEKVLGLNTDLATTPHQPYMFIYDTMMIVLVFWLGKQYASWREHGMPAWLDHLVQRCAKVSFGMYLNQIIGLTTLEAILSHLTLADWQLALLIPVGYGFVLVYSFALAWFCYKVAPFGILVGRPQKRHRTRIAPVTAVQETKSN</sequence>
<accession>A0A0R2F283</accession>
<protein>
    <submittedName>
        <fullName evidence="9">Acyltransferase</fullName>
    </submittedName>
</protein>
<keyword evidence="10" id="KW-1185">Reference proteome</keyword>
<evidence type="ECO:0000256" key="4">
    <source>
        <dbReference type="ARBA" id="ARBA00022692"/>
    </source>
</evidence>
<feature type="transmembrane region" description="Helical" evidence="7">
    <location>
        <begin position="77"/>
        <end position="94"/>
    </location>
</feature>
<comment type="similarity">
    <text evidence="2">Belongs to the acyltransferase 3 family.</text>
</comment>
<comment type="caution">
    <text evidence="9">The sequence shown here is derived from an EMBL/GenBank/DDBJ whole genome shotgun (WGS) entry which is preliminary data.</text>
</comment>
<dbReference type="GO" id="GO:0005886">
    <property type="term" value="C:plasma membrane"/>
    <property type="evidence" value="ECO:0007669"/>
    <property type="project" value="UniProtKB-SubCell"/>
</dbReference>
<evidence type="ECO:0000313" key="9">
    <source>
        <dbReference type="EMBL" id="KRN21563.1"/>
    </source>
</evidence>
<dbReference type="InterPro" id="IPR002656">
    <property type="entry name" value="Acyl_transf_3_dom"/>
</dbReference>
<keyword evidence="5 7" id="KW-1133">Transmembrane helix</keyword>
<dbReference type="PATRIC" id="fig|1423804.4.peg.1083"/>
<keyword evidence="4 7" id="KW-0812">Transmembrane</keyword>
<feature type="transmembrane region" description="Helical" evidence="7">
    <location>
        <begin position="213"/>
        <end position="232"/>
    </location>
</feature>
<keyword evidence="9" id="KW-0808">Transferase</keyword>
<dbReference type="Pfam" id="PF01757">
    <property type="entry name" value="Acyl_transf_3"/>
    <property type="match status" value="1"/>
</dbReference>
<dbReference type="AlphaFoldDB" id="A0A0R2F283"/>
<dbReference type="GO" id="GO:0009246">
    <property type="term" value="P:enterobacterial common antigen biosynthetic process"/>
    <property type="evidence" value="ECO:0007669"/>
    <property type="project" value="TreeGrafter"/>
</dbReference>
<dbReference type="EMBL" id="AYZM01000111">
    <property type="protein sequence ID" value="KRN21563.1"/>
    <property type="molecule type" value="Genomic_DNA"/>
</dbReference>
<reference evidence="9 10" key="1">
    <citation type="journal article" date="2015" name="Genome Announc.">
        <title>Expanding the biotechnology potential of lactobacilli through comparative genomics of 213 strains and associated genera.</title>
        <authorList>
            <person name="Sun Z."/>
            <person name="Harris H.M."/>
            <person name="McCann A."/>
            <person name="Guo C."/>
            <person name="Argimon S."/>
            <person name="Zhang W."/>
            <person name="Yang X."/>
            <person name="Jeffery I.B."/>
            <person name="Cooney J.C."/>
            <person name="Kagawa T.F."/>
            <person name="Liu W."/>
            <person name="Song Y."/>
            <person name="Salvetti E."/>
            <person name="Wrobel A."/>
            <person name="Rasinkangas P."/>
            <person name="Parkhill J."/>
            <person name="Rea M.C."/>
            <person name="O'Sullivan O."/>
            <person name="Ritari J."/>
            <person name="Douillard F.P."/>
            <person name="Paul Ross R."/>
            <person name="Yang R."/>
            <person name="Briner A.E."/>
            <person name="Felis G.E."/>
            <person name="de Vos W.M."/>
            <person name="Barrangou R."/>
            <person name="Klaenhammer T.R."/>
            <person name="Caufield P.W."/>
            <person name="Cui Y."/>
            <person name="Zhang H."/>
            <person name="O'Toole P.W."/>
        </authorList>
    </citation>
    <scope>NUCLEOTIDE SEQUENCE [LARGE SCALE GENOMIC DNA]</scope>
    <source>
        <strain evidence="9 10">DSM 23365</strain>
    </source>
</reference>
<evidence type="ECO:0000259" key="8">
    <source>
        <dbReference type="Pfam" id="PF01757"/>
    </source>
</evidence>
<evidence type="ECO:0000256" key="3">
    <source>
        <dbReference type="ARBA" id="ARBA00022475"/>
    </source>
</evidence>
<evidence type="ECO:0000313" key="10">
    <source>
        <dbReference type="Proteomes" id="UP000051442"/>
    </source>
</evidence>
<feature type="transmembrane region" description="Helical" evidence="7">
    <location>
        <begin position="252"/>
        <end position="271"/>
    </location>
</feature>
<organism evidence="9 10">
    <name type="scientific">Secundilactobacillus similis DSM 23365 = JCM 2765</name>
    <dbReference type="NCBI Taxonomy" id="1423804"/>
    <lineage>
        <taxon>Bacteria</taxon>
        <taxon>Bacillati</taxon>
        <taxon>Bacillota</taxon>
        <taxon>Bacilli</taxon>
        <taxon>Lactobacillales</taxon>
        <taxon>Lactobacillaceae</taxon>
        <taxon>Secundilactobacillus</taxon>
    </lineage>
</organism>
<feature type="transmembrane region" description="Helical" evidence="7">
    <location>
        <begin position="331"/>
        <end position="353"/>
    </location>
</feature>
<dbReference type="OrthoDB" id="65129at2"/>
<feature type="transmembrane region" description="Helical" evidence="7">
    <location>
        <begin position="292"/>
        <end position="311"/>
    </location>
</feature>
<dbReference type="GO" id="GO:0016413">
    <property type="term" value="F:O-acetyltransferase activity"/>
    <property type="evidence" value="ECO:0007669"/>
    <property type="project" value="TreeGrafter"/>
</dbReference>
<proteinExistence type="inferred from homology"/>
<feature type="transmembrane region" description="Helical" evidence="7">
    <location>
        <begin position="145"/>
        <end position="164"/>
    </location>
</feature>
<dbReference type="Proteomes" id="UP000051442">
    <property type="component" value="Unassembled WGS sequence"/>
</dbReference>
<feature type="transmembrane region" description="Helical" evidence="7">
    <location>
        <begin position="39"/>
        <end position="56"/>
    </location>
</feature>
<evidence type="ECO:0000256" key="6">
    <source>
        <dbReference type="ARBA" id="ARBA00023136"/>
    </source>
</evidence>
<dbReference type="PANTHER" id="PTHR40074:SF2">
    <property type="entry name" value="O-ACETYLTRANSFERASE WECH"/>
    <property type="match status" value="1"/>
</dbReference>
<keyword evidence="3" id="KW-1003">Cell membrane</keyword>
<dbReference type="STRING" id="1423804.FD14_GL001005"/>
<keyword evidence="9" id="KW-0012">Acyltransferase</keyword>
<name>A0A0R2F283_9LACO</name>
<evidence type="ECO:0000256" key="2">
    <source>
        <dbReference type="ARBA" id="ARBA00007400"/>
    </source>
</evidence>